<evidence type="ECO:0000259" key="1">
    <source>
        <dbReference type="Pfam" id="PF00535"/>
    </source>
</evidence>
<organism evidence="2 3">
    <name type="scientific">Microvirga mediterraneensis</name>
    <dbReference type="NCBI Taxonomy" id="2754695"/>
    <lineage>
        <taxon>Bacteria</taxon>
        <taxon>Pseudomonadati</taxon>
        <taxon>Pseudomonadota</taxon>
        <taxon>Alphaproteobacteria</taxon>
        <taxon>Hyphomicrobiales</taxon>
        <taxon>Methylobacteriaceae</taxon>
        <taxon>Microvirga</taxon>
    </lineage>
</organism>
<feature type="domain" description="Glycosyltransferase 2-like" evidence="1">
    <location>
        <begin position="473"/>
        <end position="592"/>
    </location>
</feature>
<dbReference type="Gene3D" id="3.90.550.10">
    <property type="entry name" value="Spore Coat Polysaccharide Biosynthesis Protein SpsA, Chain A"/>
    <property type="match status" value="1"/>
</dbReference>
<dbReference type="InterPro" id="IPR029044">
    <property type="entry name" value="Nucleotide-diphossugar_trans"/>
</dbReference>
<dbReference type="AlphaFoldDB" id="A0A838BJ14"/>
<accession>A0A838BJ14</accession>
<sequence>MADFAMLASPADDLASPKVASLGRDVVLLTWDVPHTERGSPSSLRSGGEDIWPSASLRLSLPGGGARLFWVFQRPDDERARLDLRLETGGHGSSVTIDRDVTPAPADAEDLLDGIDAHGRVALASALFNVWGAMFRLRRDRTFIGLLGDLLTQMAPTPGQAVAIAQIADDFVLAQTSLVTGFGKIDAIYTFGRNGPTRIHALPHRIRNGKDGRDVVHLLIDRARIPADDPLLILIGPGGLSVRRLLKPDARLPSIERWFREQAHAAPGLREHVLKEIAERSAAGPAYALELQLRSPLRPRRLSSSPTAPSAEIISALSTSAGTLVTGWYRDPVNLFSGIEIGSSESEPLDLTKDLFTFPVEVAGATKGSRQGATGFAVLAPTGTGAAQNLQPRFHLRLKSGARHSLVPRPQPADPAEARAMALRAIPAQHVDQSVLTQVLRPAIAHLHAQVRNRIGRPSIRRIGISHQRPKASVIIPLYRNLEFLRFQIAAFAADPWIRANAELIYVLDSPEQAQEVEHLLGGLHLVYALPVVLAIMERNGGYARANNVGASIAKGDVLALVNSDIIPVSPGWLEALAARLNGRRRIGALGPKLLFEDGSIQHAGMYFSQDHRGYWLNQHFHKGMPRDYAPACEERVVPAVTGACLVTTRSLFESVGGFTEDYVVGDYEDSDLCLKITMTERKIAYVPDIELYHLERRSMSLNAEYMRGIAWQYNCALHTERWRDVMIAAMQTGRPRKGRNVAI</sequence>
<reference evidence="2 3" key="1">
    <citation type="submission" date="2020-07" db="EMBL/GenBank/DDBJ databases">
        <title>Draft genome and description of Microvirga mediterraneensis Marseille-Q2068 sp. nov.</title>
        <authorList>
            <person name="Boxberger M."/>
        </authorList>
    </citation>
    <scope>NUCLEOTIDE SEQUENCE [LARGE SCALE GENOMIC DNA]</scope>
    <source>
        <strain evidence="2 3">Marseille-Q2068</strain>
    </source>
</reference>
<dbReference type="Pfam" id="PF00535">
    <property type="entry name" value="Glycos_transf_2"/>
    <property type="match status" value="1"/>
</dbReference>
<keyword evidence="3" id="KW-1185">Reference proteome</keyword>
<dbReference type="SUPFAM" id="SSF53448">
    <property type="entry name" value="Nucleotide-diphospho-sugar transferases"/>
    <property type="match status" value="1"/>
</dbReference>
<comment type="caution">
    <text evidence="2">The sequence shown here is derived from an EMBL/GenBank/DDBJ whole genome shotgun (WGS) entry which is preliminary data.</text>
</comment>
<gene>
    <name evidence="2" type="ORF">H0S73_00065</name>
</gene>
<dbReference type="InterPro" id="IPR001173">
    <property type="entry name" value="Glyco_trans_2-like"/>
</dbReference>
<evidence type="ECO:0000313" key="2">
    <source>
        <dbReference type="EMBL" id="MBA1154516.1"/>
    </source>
</evidence>
<dbReference type="PANTHER" id="PTHR43179:SF7">
    <property type="entry name" value="RHAMNOSYLTRANSFERASE WBBL"/>
    <property type="match status" value="1"/>
</dbReference>
<dbReference type="EMBL" id="JACDXJ010000001">
    <property type="protein sequence ID" value="MBA1154516.1"/>
    <property type="molecule type" value="Genomic_DNA"/>
</dbReference>
<dbReference type="GO" id="GO:0016740">
    <property type="term" value="F:transferase activity"/>
    <property type="evidence" value="ECO:0007669"/>
    <property type="project" value="UniProtKB-KW"/>
</dbReference>
<dbReference type="Proteomes" id="UP000572984">
    <property type="component" value="Unassembled WGS sequence"/>
</dbReference>
<protein>
    <submittedName>
        <fullName evidence="2">Glycosyltransferase</fullName>
    </submittedName>
</protein>
<evidence type="ECO:0000313" key="3">
    <source>
        <dbReference type="Proteomes" id="UP000572984"/>
    </source>
</evidence>
<proteinExistence type="predicted"/>
<name>A0A838BJ14_9HYPH</name>
<keyword evidence="2" id="KW-0808">Transferase</keyword>
<dbReference type="PANTHER" id="PTHR43179">
    <property type="entry name" value="RHAMNOSYLTRANSFERASE WBBL"/>
    <property type="match status" value="1"/>
</dbReference>